<evidence type="ECO:0000313" key="2">
    <source>
        <dbReference type="Proteomes" id="UP001304671"/>
    </source>
</evidence>
<evidence type="ECO:0000313" key="1">
    <source>
        <dbReference type="EMBL" id="MEA5256521.1"/>
    </source>
</evidence>
<sequence>MRDNLIAFVRKYVNFSDEDIEFAQPYFTDVILKKGGFWVKKGEYNADVAFINKGMLRSYFIKDNVDITYDLSFEDQIITSTSSYSQGLPSIDYIQAIEDCDLCAITKINLDFLYSHSPKWERLGRVLYENYTVQQEIRLRSFISETARERYEALSKHKPELLRRTPQIYLANYLGITPQSLSRLRREITK</sequence>
<gene>
    <name evidence="1" type="ORF">VB264_01925</name>
</gene>
<proteinExistence type="predicted"/>
<organism evidence="1 2">
    <name type="scientific">Arcicella aquatica</name>
    <dbReference type="NCBI Taxonomy" id="217141"/>
    <lineage>
        <taxon>Bacteria</taxon>
        <taxon>Pseudomonadati</taxon>
        <taxon>Bacteroidota</taxon>
        <taxon>Cytophagia</taxon>
        <taxon>Cytophagales</taxon>
        <taxon>Flectobacillaceae</taxon>
        <taxon>Arcicella</taxon>
    </lineage>
</organism>
<accession>A0ABU5QJ52</accession>
<dbReference type="Proteomes" id="UP001304671">
    <property type="component" value="Unassembled WGS sequence"/>
</dbReference>
<dbReference type="EMBL" id="JAYFUL010000001">
    <property type="protein sequence ID" value="MEA5256521.1"/>
    <property type="molecule type" value="Genomic_DNA"/>
</dbReference>
<dbReference type="SUPFAM" id="SSF51206">
    <property type="entry name" value="cAMP-binding domain-like"/>
    <property type="match status" value="1"/>
</dbReference>
<dbReference type="Gene3D" id="2.60.120.10">
    <property type="entry name" value="Jelly Rolls"/>
    <property type="match status" value="1"/>
</dbReference>
<name>A0ABU5QJ52_9BACT</name>
<evidence type="ECO:0008006" key="3">
    <source>
        <dbReference type="Google" id="ProtNLM"/>
    </source>
</evidence>
<keyword evidence="2" id="KW-1185">Reference proteome</keyword>
<dbReference type="InterPro" id="IPR018490">
    <property type="entry name" value="cNMP-bd_dom_sf"/>
</dbReference>
<dbReference type="InterPro" id="IPR014710">
    <property type="entry name" value="RmlC-like_jellyroll"/>
</dbReference>
<reference evidence="1 2" key="1">
    <citation type="submission" date="2023-12" db="EMBL/GenBank/DDBJ databases">
        <title>Novel species of the genus Arcicella isolated from rivers.</title>
        <authorList>
            <person name="Lu H."/>
        </authorList>
    </citation>
    <scope>NUCLEOTIDE SEQUENCE [LARGE SCALE GENOMIC DNA]</scope>
    <source>
        <strain evidence="1 2">LMG 21963</strain>
    </source>
</reference>
<dbReference type="RefSeq" id="WP_309913298.1">
    <property type="nucleotide sequence ID" value="NZ_JAYFUL010000001.1"/>
</dbReference>
<comment type="caution">
    <text evidence="1">The sequence shown here is derived from an EMBL/GenBank/DDBJ whole genome shotgun (WGS) entry which is preliminary data.</text>
</comment>
<protein>
    <recommendedName>
        <fullName evidence="3">CRP-like cAMP-binding protein</fullName>
    </recommendedName>
</protein>